<dbReference type="RefSeq" id="XP_024321818.1">
    <property type="nucleotide sequence ID" value="XM_024470766.1"/>
</dbReference>
<dbReference type="Gene3D" id="3.30.1200.10">
    <property type="entry name" value="YggU-like"/>
    <property type="match status" value="1"/>
</dbReference>
<proteinExistence type="predicted"/>
<dbReference type="EMBL" id="KV441403">
    <property type="protein sequence ID" value="OAF56524.1"/>
    <property type="molecule type" value="Genomic_DNA"/>
</dbReference>
<dbReference type="Proteomes" id="UP000077154">
    <property type="component" value="Unassembled WGS sequence"/>
</dbReference>
<reference evidence="1" key="1">
    <citation type="submission" date="2016-03" db="EMBL/GenBank/DDBJ databases">
        <title>Updated assembly of Pseudogymnoascus destructans, the fungus causing white-nose syndrome of bats.</title>
        <authorList>
            <person name="Palmer J.M."/>
            <person name="Drees K.P."/>
            <person name="Foster J.T."/>
            <person name="Lindner D.L."/>
        </authorList>
    </citation>
    <scope>NUCLEOTIDE SEQUENCE [LARGE SCALE GENOMIC DNA]</scope>
    <source>
        <strain evidence="1">20631-21</strain>
    </source>
</reference>
<dbReference type="GeneID" id="36290238"/>
<dbReference type="InterPro" id="IPR036591">
    <property type="entry name" value="YggU-like_sf"/>
</dbReference>
<sequence>MSTGLPRQAIRLLRNVTYPETSSILLQVHVKTGVKPPKEDSILSVEDDQIKLQVQSPGVNDRANTAVKLLLSKVNFQKDSSECPKDKY</sequence>
<evidence type="ECO:0000313" key="1">
    <source>
        <dbReference type="EMBL" id="OAF56524.1"/>
    </source>
</evidence>
<accession>A0A177A677</accession>
<name>A0A177A677_9PEZI</name>
<protein>
    <submittedName>
        <fullName evidence="1">Uncharacterized protein</fullName>
    </submittedName>
</protein>
<dbReference type="SUPFAM" id="SSF69786">
    <property type="entry name" value="YggU-like"/>
    <property type="match status" value="1"/>
</dbReference>
<dbReference type="OrthoDB" id="19606at2759"/>
<dbReference type="AlphaFoldDB" id="A0A177A677"/>
<gene>
    <name evidence="1" type="ORF">VC83_07189</name>
</gene>
<organism evidence="1">
    <name type="scientific">Pseudogymnoascus destructans</name>
    <dbReference type="NCBI Taxonomy" id="655981"/>
    <lineage>
        <taxon>Eukaryota</taxon>
        <taxon>Fungi</taxon>
        <taxon>Dikarya</taxon>
        <taxon>Ascomycota</taxon>
        <taxon>Pezizomycotina</taxon>
        <taxon>Leotiomycetes</taxon>
        <taxon>Thelebolales</taxon>
        <taxon>Thelebolaceae</taxon>
        <taxon>Pseudogymnoascus</taxon>
    </lineage>
</organism>